<dbReference type="SUPFAM" id="SSF69786">
    <property type="entry name" value="YggU-like"/>
    <property type="match status" value="1"/>
</dbReference>
<evidence type="ECO:0000313" key="2">
    <source>
        <dbReference type="EMBL" id="PIS16169.1"/>
    </source>
</evidence>
<proteinExistence type="inferred from homology"/>
<dbReference type="Pfam" id="PF02594">
    <property type="entry name" value="DUF167"/>
    <property type="match status" value="1"/>
</dbReference>
<name>A0A2H0WW79_9BACT</name>
<protein>
    <submittedName>
        <fullName evidence="2">Uncharacterized protein</fullName>
    </submittedName>
</protein>
<dbReference type="SMART" id="SM01152">
    <property type="entry name" value="DUF167"/>
    <property type="match status" value="1"/>
</dbReference>
<gene>
    <name evidence="2" type="ORF">COT61_05375</name>
</gene>
<dbReference type="EMBL" id="PEZF01000187">
    <property type="protein sequence ID" value="PIS16169.1"/>
    <property type="molecule type" value="Genomic_DNA"/>
</dbReference>
<dbReference type="Gene3D" id="3.30.1200.10">
    <property type="entry name" value="YggU-like"/>
    <property type="match status" value="1"/>
</dbReference>
<reference evidence="3" key="1">
    <citation type="submission" date="2017-09" db="EMBL/GenBank/DDBJ databases">
        <title>Depth-based differentiation of microbial function through sediment-hosted aquifers and enrichment of novel symbionts in the deep terrestrial subsurface.</title>
        <authorList>
            <person name="Probst A.J."/>
            <person name="Ladd B."/>
            <person name="Jarett J.K."/>
            <person name="Geller-Mcgrath D.E."/>
            <person name="Sieber C.M.K."/>
            <person name="Emerson J.B."/>
            <person name="Anantharaman K."/>
            <person name="Thomas B.C."/>
            <person name="Malmstrom R."/>
            <person name="Stieglmeier M."/>
            <person name="Klingl A."/>
            <person name="Woyke T."/>
            <person name="Ryan C.M."/>
            <person name="Banfield J.F."/>
        </authorList>
    </citation>
    <scope>NUCLEOTIDE SEQUENCE [LARGE SCALE GENOMIC DNA]</scope>
</reference>
<evidence type="ECO:0000256" key="1">
    <source>
        <dbReference type="ARBA" id="ARBA00010364"/>
    </source>
</evidence>
<evidence type="ECO:0000313" key="3">
    <source>
        <dbReference type="Proteomes" id="UP000229080"/>
    </source>
</evidence>
<dbReference type="InterPro" id="IPR003746">
    <property type="entry name" value="DUF167"/>
</dbReference>
<dbReference type="NCBIfam" id="TIGR00251">
    <property type="entry name" value="DUF167 family protein"/>
    <property type="match status" value="1"/>
</dbReference>
<dbReference type="Proteomes" id="UP000229080">
    <property type="component" value="Unassembled WGS sequence"/>
</dbReference>
<organism evidence="2 3">
    <name type="scientific">Candidatus Portnoybacteria bacterium CG09_land_8_20_14_0_10_44_13</name>
    <dbReference type="NCBI Taxonomy" id="1974811"/>
    <lineage>
        <taxon>Bacteria</taxon>
        <taxon>Candidatus Portnoyibacteriota</taxon>
    </lineage>
</organism>
<sequence length="77" mass="8814">MKIFVRAKPNSKEERVEKIGKYDYLVSVRESPIKGRANKAIIGALADYFKISPSRIWIRAGLASKNKIIEIETSYEK</sequence>
<accession>A0A2H0WW79</accession>
<comment type="caution">
    <text evidence="2">The sequence shown here is derived from an EMBL/GenBank/DDBJ whole genome shotgun (WGS) entry which is preliminary data.</text>
</comment>
<comment type="similarity">
    <text evidence="1">Belongs to the UPF0235 family.</text>
</comment>
<dbReference type="InterPro" id="IPR036591">
    <property type="entry name" value="YggU-like_sf"/>
</dbReference>
<dbReference type="AlphaFoldDB" id="A0A2H0WW79"/>